<feature type="domain" description="DNA2/NAM7 helicase helicase" evidence="1">
    <location>
        <begin position="208"/>
        <end position="292"/>
    </location>
</feature>
<evidence type="ECO:0000259" key="1">
    <source>
        <dbReference type="Pfam" id="PF13086"/>
    </source>
</evidence>
<dbReference type="PANTHER" id="PTHR10887">
    <property type="entry name" value="DNA2/NAM7 HELICASE FAMILY"/>
    <property type="match status" value="1"/>
</dbReference>
<reference evidence="2 3" key="1">
    <citation type="submission" date="2024-02" db="EMBL/GenBank/DDBJ databases">
        <authorList>
            <person name="Vignale AGUSTIN F."/>
            <person name="Sosa J E."/>
            <person name="Modenutti C."/>
        </authorList>
    </citation>
    <scope>NUCLEOTIDE SEQUENCE [LARGE SCALE GENOMIC DNA]</scope>
</reference>
<protein>
    <recommendedName>
        <fullName evidence="1">DNA2/NAM7 helicase helicase domain-containing protein</fullName>
    </recommendedName>
</protein>
<dbReference type="InterPro" id="IPR045055">
    <property type="entry name" value="DNA2/NAM7-like"/>
</dbReference>
<sequence length="320" mass="35375">MSNTWISRNGKYQHLNPPRENYLDDFDHSVDKSQDAWQYGIQKQENSAGVIGKQELFRDTVKKGRALIDYTRLLLQQEVMSSSYFFPTHFTRKWASNDTGLSNVLLSVKWTSGWPAGGTRKAFSFPCRISLPLSSQTLCEWGVLIVSPSGDSNCAQGSVGIDPDILVARDQNRNSLLQNLAAVVENRDKVLVEMSRLVLLEGRFRAGSNFNIEEARANLEASFANEAEIVFTTVSSSGRKLFSRLTHGFDMVVIDEAAQASEVGVLPPLSLGAARCVLVGDPQQLPATVISKTAGTLLYSRSLFQRFQQAGCPTMLFSVQ</sequence>
<keyword evidence="3" id="KW-1185">Reference proteome</keyword>
<comment type="caution">
    <text evidence="2">The sequence shown here is derived from an EMBL/GenBank/DDBJ whole genome shotgun (WGS) entry which is preliminary data.</text>
</comment>
<dbReference type="PANTHER" id="PTHR10887:SF525">
    <property type="entry name" value="P-LOOP CONTAINING NUCLEOSIDE TRIPHOSPHATE HYDROLASES SUPERFAMILY PROTEIN"/>
    <property type="match status" value="1"/>
</dbReference>
<name>A0ABC8SAR6_9AQUA</name>
<dbReference type="InterPro" id="IPR027417">
    <property type="entry name" value="P-loop_NTPase"/>
</dbReference>
<dbReference type="Gene3D" id="3.40.50.300">
    <property type="entry name" value="P-loop containing nucleotide triphosphate hydrolases"/>
    <property type="match status" value="1"/>
</dbReference>
<dbReference type="AlphaFoldDB" id="A0ABC8SAR6"/>
<dbReference type="InterPro" id="IPR041677">
    <property type="entry name" value="DNA2/NAM7_AAA_11"/>
</dbReference>
<dbReference type="SUPFAM" id="SSF52540">
    <property type="entry name" value="P-loop containing nucleoside triphosphate hydrolases"/>
    <property type="match status" value="1"/>
</dbReference>
<gene>
    <name evidence="2" type="ORF">ILEXP_LOCUS22528</name>
</gene>
<dbReference type="Proteomes" id="UP001642360">
    <property type="component" value="Unassembled WGS sequence"/>
</dbReference>
<evidence type="ECO:0000313" key="3">
    <source>
        <dbReference type="Proteomes" id="UP001642360"/>
    </source>
</evidence>
<organism evidence="2 3">
    <name type="scientific">Ilex paraguariensis</name>
    <name type="common">yerba mate</name>
    <dbReference type="NCBI Taxonomy" id="185542"/>
    <lineage>
        <taxon>Eukaryota</taxon>
        <taxon>Viridiplantae</taxon>
        <taxon>Streptophyta</taxon>
        <taxon>Embryophyta</taxon>
        <taxon>Tracheophyta</taxon>
        <taxon>Spermatophyta</taxon>
        <taxon>Magnoliopsida</taxon>
        <taxon>eudicotyledons</taxon>
        <taxon>Gunneridae</taxon>
        <taxon>Pentapetalae</taxon>
        <taxon>asterids</taxon>
        <taxon>campanulids</taxon>
        <taxon>Aquifoliales</taxon>
        <taxon>Aquifoliaceae</taxon>
        <taxon>Ilex</taxon>
    </lineage>
</organism>
<dbReference type="EMBL" id="CAUOFW020002502">
    <property type="protein sequence ID" value="CAK9154220.1"/>
    <property type="molecule type" value="Genomic_DNA"/>
</dbReference>
<accession>A0ABC8SAR6</accession>
<proteinExistence type="predicted"/>
<evidence type="ECO:0000313" key="2">
    <source>
        <dbReference type="EMBL" id="CAK9154220.1"/>
    </source>
</evidence>
<dbReference type="Pfam" id="PF13086">
    <property type="entry name" value="AAA_11"/>
    <property type="match status" value="1"/>
</dbReference>